<sequence length="104" mass="11849">MAILRPLVKPTIVKKRTKKFIQHQSDVKMKHKWWKPRGTSCRVHRRFKGQILMPNSGYVSNKKAKCMLSSGFQKCLVHEVKEPKVLLTMSLSSKNCKAIVGGTA</sequence>
<reference evidence="5" key="1">
    <citation type="submission" date="2025-05" db="UniProtKB">
        <authorList>
            <consortium name="RefSeq"/>
        </authorList>
    </citation>
    <scope>NUCLEOTIDE SEQUENCE [LARGE SCALE GENOMIC DNA]</scope>
</reference>
<accession>A0ABM4ZBV4</accession>
<comment type="similarity">
    <text evidence="1">Belongs to the eukaryotic ribosomal protein eL32 family.</text>
</comment>
<dbReference type="InterPro" id="IPR036351">
    <property type="entry name" value="Ribosomal_eL32_sf"/>
</dbReference>
<evidence type="ECO:0000256" key="4">
    <source>
        <dbReference type="ARBA" id="ARBA00035335"/>
    </source>
</evidence>
<dbReference type="InterPro" id="IPR001515">
    <property type="entry name" value="Ribosomal_eL32"/>
</dbReference>
<dbReference type="Pfam" id="PF01655">
    <property type="entry name" value="Ribosomal_L32e"/>
    <property type="match status" value="1"/>
</dbReference>
<keyword evidence="3" id="KW-0687">Ribonucleoprotein</keyword>
<dbReference type="SUPFAM" id="SSF52042">
    <property type="entry name" value="Ribosomal protein L32e"/>
    <property type="match status" value="1"/>
</dbReference>
<evidence type="ECO:0000256" key="1">
    <source>
        <dbReference type="ARBA" id="ARBA00008431"/>
    </source>
</evidence>
<name>A0ABM4ZBV4_VULVU</name>
<dbReference type="PANTHER" id="PTHR23413:SF1">
    <property type="entry name" value="RIBOSOMAL PROTEIN L32"/>
    <property type="match status" value="1"/>
</dbReference>
<evidence type="ECO:0000313" key="5">
    <source>
        <dbReference type="Proteomes" id="UP001652641"/>
    </source>
</evidence>
<dbReference type="PANTHER" id="PTHR23413">
    <property type="entry name" value="60S RIBOSOMAL PROTEIN L32 AND DNA-DIRECTED RNA POLYMERASE II, SUBUNIT N"/>
    <property type="match status" value="1"/>
</dbReference>
<dbReference type="Proteomes" id="UP001652641">
    <property type="component" value="Chromosome 2"/>
</dbReference>
<evidence type="ECO:0000256" key="3">
    <source>
        <dbReference type="ARBA" id="ARBA00023274"/>
    </source>
</evidence>
<keyword evidence="5" id="KW-1185">Reference proteome</keyword>
<keyword evidence="2" id="KW-0689">Ribosomal protein</keyword>
<organism evidence="5 6">
    <name type="scientific">Vulpes vulpes</name>
    <name type="common">Red fox</name>
    <dbReference type="NCBI Taxonomy" id="9627"/>
    <lineage>
        <taxon>Eukaryota</taxon>
        <taxon>Metazoa</taxon>
        <taxon>Chordata</taxon>
        <taxon>Craniata</taxon>
        <taxon>Vertebrata</taxon>
        <taxon>Euteleostomi</taxon>
        <taxon>Mammalia</taxon>
        <taxon>Eutheria</taxon>
        <taxon>Laurasiatheria</taxon>
        <taxon>Carnivora</taxon>
        <taxon>Caniformia</taxon>
        <taxon>Canidae</taxon>
        <taxon>Vulpes</taxon>
    </lineage>
</organism>
<proteinExistence type="inferred from homology"/>
<dbReference type="GeneID" id="140596194"/>
<dbReference type="RefSeq" id="XP_072600022.1">
    <property type="nucleotide sequence ID" value="XM_072743921.1"/>
</dbReference>
<evidence type="ECO:0000313" key="6">
    <source>
        <dbReference type="RefSeq" id="XP_072600022.1"/>
    </source>
</evidence>
<dbReference type="SMART" id="SM01393">
    <property type="entry name" value="Ribosomal_L32e"/>
    <property type="match status" value="1"/>
</dbReference>
<protein>
    <recommendedName>
        <fullName evidence="4">60S ribosomal protein L32</fullName>
    </recommendedName>
</protein>
<reference evidence="6" key="2">
    <citation type="submission" date="2025-08" db="UniProtKB">
        <authorList>
            <consortium name="RefSeq"/>
        </authorList>
    </citation>
    <scope>IDENTIFICATION</scope>
    <source>
        <tissue evidence="6">Cell line</tissue>
    </source>
</reference>
<gene>
    <name evidence="6" type="primary">LOC140596194</name>
</gene>
<evidence type="ECO:0000256" key="2">
    <source>
        <dbReference type="ARBA" id="ARBA00022980"/>
    </source>
</evidence>